<dbReference type="Proteomes" id="UP000642673">
    <property type="component" value="Unassembled WGS sequence"/>
</dbReference>
<reference evidence="2" key="1">
    <citation type="journal article" date="2019" name="Int. J. Syst. Evol. Microbiol.">
        <title>The Global Catalogue of Microorganisms (GCM) 10K type strain sequencing project: providing services to taxonomists for standard genome sequencing and annotation.</title>
        <authorList>
            <consortium name="The Broad Institute Genomics Platform"/>
            <consortium name="The Broad Institute Genome Sequencing Center for Infectious Disease"/>
            <person name="Wu L."/>
            <person name="Ma J."/>
        </authorList>
    </citation>
    <scope>NUCLEOTIDE SEQUENCE [LARGE SCALE GENOMIC DNA]</scope>
    <source>
        <strain evidence="2">JCM 4738</strain>
    </source>
</reference>
<sequence>MGNAEFDHAYDRCDRMPLPWRTPHEVSPHDENTRAGMERDMRWRRRPADPCVAIADRLHIPQPFDLSAFCARIASQRGRPLLLLPLEGPPQPDLPCGIWIGLDTADLVFYDQSASDLLRVQIILHEISHMLLGHVAPQFDVPQDATADELAAAAAHFERLLDMTAPAVEGLDEHTVVARLMRTEAERLRATAAAPRPGDDELELSGSRILSLLGRTKFDSDQEKDAETLATLVLERISRDEDRSTSDGAADVIHRLHDAFAHPARRTHRNR</sequence>
<organism evidence="1 2">
    <name type="scientific">Streptomyces cirratus</name>
    <dbReference type="NCBI Taxonomy" id="68187"/>
    <lineage>
        <taxon>Bacteria</taxon>
        <taxon>Bacillati</taxon>
        <taxon>Actinomycetota</taxon>
        <taxon>Actinomycetes</taxon>
        <taxon>Kitasatosporales</taxon>
        <taxon>Streptomycetaceae</taxon>
        <taxon>Streptomyces</taxon>
    </lineage>
</organism>
<proteinExistence type="predicted"/>
<evidence type="ECO:0000313" key="1">
    <source>
        <dbReference type="EMBL" id="GHB75866.1"/>
    </source>
</evidence>
<gene>
    <name evidence="1" type="ORF">GCM10010347_52930</name>
</gene>
<dbReference type="EMBL" id="BMVP01000013">
    <property type="protein sequence ID" value="GHB75866.1"/>
    <property type="molecule type" value="Genomic_DNA"/>
</dbReference>
<comment type="caution">
    <text evidence="1">The sequence shown here is derived from an EMBL/GenBank/DDBJ whole genome shotgun (WGS) entry which is preliminary data.</text>
</comment>
<evidence type="ECO:0000313" key="2">
    <source>
        <dbReference type="Proteomes" id="UP000642673"/>
    </source>
</evidence>
<evidence type="ECO:0008006" key="3">
    <source>
        <dbReference type="Google" id="ProtNLM"/>
    </source>
</evidence>
<name>A0ABQ3F3B5_9ACTN</name>
<keyword evidence="2" id="KW-1185">Reference proteome</keyword>
<accession>A0ABQ3F3B5</accession>
<protein>
    <recommendedName>
        <fullName evidence="3">IrrE N-terminal-like domain-containing protein</fullName>
    </recommendedName>
</protein>